<dbReference type="CDD" id="cd01949">
    <property type="entry name" value="GGDEF"/>
    <property type="match status" value="1"/>
</dbReference>
<gene>
    <name evidence="4" type="ORF">QJ036_02450</name>
</gene>
<dbReference type="InterPro" id="IPR000160">
    <property type="entry name" value="GGDEF_dom"/>
</dbReference>
<dbReference type="PROSITE" id="PS51832">
    <property type="entry name" value="HD_GYP"/>
    <property type="match status" value="1"/>
</dbReference>
<keyword evidence="4" id="KW-0548">Nucleotidyltransferase</keyword>
<dbReference type="InterPro" id="IPR037522">
    <property type="entry name" value="HD_GYP_dom"/>
</dbReference>
<keyword evidence="1" id="KW-0812">Transmembrane</keyword>
<evidence type="ECO:0000256" key="1">
    <source>
        <dbReference type="SAM" id="Phobius"/>
    </source>
</evidence>
<dbReference type="PANTHER" id="PTHR43155">
    <property type="entry name" value="CYCLIC DI-GMP PHOSPHODIESTERASE PA4108-RELATED"/>
    <property type="match status" value="1"/>
</dbReference>
<evidence type="ECO:0000313" key="4">
    <source>
        <dbReference type="EMBL" id="MDI9241340.1"/>
    </source>
</evidence>
<dbReference type="SMART" id="SM00267">
    <property type="entry name" value="GGDEF"/>
    <property type="match status" value="1"/>
</dbReference>
<dbReference type="Pfam" id="PF13487">
    <property type="entry name" value="HD_5"/>
    <property type="match status" value="1"/>
</dbReference>
<evidence type="ECO:0000313" key="5">
    <source>
        <dbReference type="Proteomes" id="UP001300383"/>
    </source>
</evidence>
<name>A0AAP4B825_9FIRM</name>
<accession>A0AAP4B825</accession>
<dbReference type="InterPro" id="IPR003607">
    <property type="entry name" value="HD/PDEase_dom"/>
</dbReference>
<dbReference type="InterPro" id="IPR029787">
    <property type="entry name" value="Nucleotide_cyclase"/>
</dbReference>
<feature type="transmembrane region" description="Helical" evidence="1">
    <location>
        <begin position="67"/>
        <end position="87"/>
    </location>
</feature>
<feature type="transmembrane region" description="Helical" evidence="1">
    <location>
        <begin position="148"/>
        <end position="168"/>
    </location>
</feature>
<dbReference type="PROSITE" id="PS50887">
    <property type="entry name" value="GGDEF"/>
    <property type="match status" value="1"/>
</dbReference>
<dbReference type="EMBL" id="JASGBQ010000002">
    <property type="protein sequence ID" value="MDI9241340.1"/>
    <property type="molecule type" value="Genomic_DNA"/>
</dbReference>
<reference evidence="4 5" key="1">
    <citation type="submission" date="2023-05" db="EMBL/GenBank/DDBJ databases">
        <title>[ruminococcus] sp. nov., isolated from a pig farm feces dump.</title>
        <authorList>
            <person name="Chang Y.-H."/>
        </authorList>
    </citation>
    <scope>NUCLEOTIDE SEQUENCE [LARGE SCALE GENOMIC DNA]</scope>
    <source>
        <strain evidence="4 5">YH-rum2234</strain>
    </source>
</reference>
<feature type="transmembrane region" description="Helical" evidence="1">
    <location>
        <begin position="37"/>
        <end position="55"/>
    </location>
</feature>
<feature type="transmembrane region" description="Helical" evidence="1">
    <location>
        <begin position="180"/>
        <end position="201"/>
    </location>
</feature>
<organism evidence="4 5">
    <name type="scientific">Fusibacillus kribbianus</name>
    <dbReference type="NCBI Taxonomy" id="3044208"/>
    <lineage>
        <taxon>Bacteria</taxon>
        <taxon>Bacillati</taxon>
        <taxon>Bacillota</taxon>
        <taxon>Clostridia</taxon>
        <taxon>Lachnospirales</taxon>
        <taxon>Lachnospiraceae</taxon>
        <taxon>Fusibacillus</taxon>
    </lineage>
</organism>
<dbReference type="AlphaFoldDB" id="A0AAP4B825"/>
<comment type="caution">
    <text evidence="4">The sequence shown here is derived from an EMBL/GenBank/DDBJ whole genome shotgun (WGS) entry which is preliminary data.</text>
</comment>
<dbReference type="Gene3D" id="3.30.450.20">
    <property type="entry name" value="PAS domain"/>
    <property type="match status" value="1"/>
</dbReference>
<dbReference type="InterPro" id="IPR035965">
    <property type="entry name" value="PAS-like_dom_sf"/>
</dbReference>
<keyword evidence="4" id="KW-0808">Transferase</keyword>
<feature type="transmembrane region" description="Helical" evidence="1">
    <location>
        <begin position="304"/>
        <end position="324"/>
    </location>
</feature>
<dbReference type="NCBIfam" id="TIGR00229">
    <property type="entry name" value="sensory_box"/>
    <property type="match status" value="1"/>
</dbReference>
<feature type="domain" description="GGDEF" evidence="2">
    <location>
        <begin position="845"/>
        <end position="978"/>
    </location>
</feature>
<evidence type="ECO:0000259" key="2">
    <source>
        <dbReference type="PROSITE" id="PS50887"/>
    </source>
</evidence>
<keyword evidence="1" id="KW-1133">Transmembrane helix</keyword>
<keyword evidence="5" id="KW-1185">Reference proteome</keyword>
<dbReference type="Pfam" id="PF16927">
    <property type="entry name" value="HisKA_7TM"/>
    <property type="match status" value="1"/>
</dbReference>
<dbReference type="InterPro" id="IPR031621">
    <property type="entry name" value="HisKA_7TM"/>
</dbReference>
<dbReference type="SUPFAM" id="SSF55785">
    <property type="entry name" value="PYP-like sensor domain (PAS domain)"/>
    <property type="match status" value="1"/>
</dbReference>
<dbReference type="Pfam" id="PF00990">
    <property type="entry name" value="GGDEF"/>
    <property type="match status" value="2"/>
</dbReference>
<sequence length="993" mass="113131">MDRIICCCLFSFTALANLLVSFQCLSKKSRKGRMLGFSMLFSALVSISYLISIMTKNYFVMSLSSSIYFCFIDCMLLFLLRFFYAFLDIDTSRVKSARCVLSGLHIWSSIDILILLSNPFHEKAITYAFHNVGNSGIASWVFEPHPFYTLHLLLCYLIIGYGFILIFMNVFRISYLYRNYYLRIIFSVLFVVIINAAYLLQLTERNIDYSVLLYSLFGYVIYWNTLVRGDRNLLNQARQIILDHSSQPLFLFDDNDRLILSNQAARTLLPSLDEETRFYWTEPNGEHTSYICDFQLLRDKKQRIIARFFIFTNNMLGIDSLTGFQTEHYFSLHRKELSSSQTQPVGAAVCNLNRLSLLNNTIGQSCGDEAIALQAKVMKKHLPANTVFIRLRDANLCAVCYGLSKNEIKKRMKDAAEQLQTYSQFPFRLKIDFAVCMLDETNDVMDAAGKAISILRTRKVLDSESDRSSAIESLRQMLIECDPETEGHVQRTRLLGDSLAYRIGLTDYERDQLSLLCLFHDIGKVGIPLHILNKPGPLTDEEWIIMRGHVEKGYRIARATPELNIVAEPILHHHEYWNGNGYPDGQQSEAIPLLSRIISVVDAYDAMVTDRSYRKGITSEAACAELVRCSGIQFDPYIVDVFVRMLENGKSHPSETTCETIHPENIAEKEGSKETAPAKTVLVNPVRYSQYFLNDKEVIEQVDENFEQLTGYTIYDIRNLSLTQNDLLFEEDKEIYWKMVNDMVGHAGIVYLEHRIRRKDGTGRYVYCTGIPDTDPASGKKRSTIIVSDITDSISVQLQIGQARNRAMMSLRRLEESIQKDPMTGLLNQAAFRKNCERELSGENSRCVLMMMDVDHFKDYNDTFGHPKGDELLLCLTGALTSAIRQDDLAGRMGGDEFCCLLRFGRNATLEDIHRRTSEVFRSISRALTKLPTAPTLSAGAACSSPNGSSFRGLYDAADKELYTAKKRGKNQLSIQNLKDLSDEIMADEEMIR</sequence>
<dbReference type="GO" id="GO:0052621">
    <property type="term" value="F:diguanylate cyclase activity"/>
    <property type="evidence" value="ECO:0007669"/>
    <property type="project" value="UniProtKB-EC"/>
</dbReference>
<dbReference type="Gene3D" id="1.10.3210.10">
    <property type="entry name" value="Hypothetical protein af1432"/>
    <property type="match status" value="1"/>
</dbReference>
<dbReference type="SMART" id="SM00471">
    <property type="entry name" value="HDc"/>
    <property type="match status" value="1"/>
</dbReference>
<dbReference type="RefSeq" id="WP_283229849.1">
    <property type="nucleotide sequence ID" value="NZ_JASGBQ010000002.1"/>
</dbReference>
<dbReference type="InterPro" id="IPR000014">
    <property type="entry name" value="PAS"/>
</dbReference>
<dbReference type="Pfam" id="PF08447">
    <property type="entry name" value="PAS_3"/>
    <property type="match status" value="1"/>
</dbReference>
<dbReference type="Proteomes" id="UP001300383">
    <property type="component" value="Unassembled WGS sequence"/>
</dbReference>
<dbReference type="Gene3D" id="3.30.70.270">
    <property type="match status" value="2"/>
</dbReference>
<feature type="domain" description="HD-GYP" evidence="3">
    <location>
        <begin position="463"/>
        <end position="658"/>
    </location>
</feature>
<keyword evidence="1" id="KW-0472">Membrane</keyword>
<feature type="transmembrane region" description="Helical" evidence="1">
    <location>
        <begin position="207"/>
        <end position="226"/>
    </location>
</feature>
<dbReference type="InterPro" id="IPR013655">
    <property type="entry name" value="PAS_fold_3"/>
</dbReference>
<dbReference type="CDD" id="cd00077">
    <property type="entry name" value="HDc"/>
    <property type="match status" value="1"/>
</dbReference>
<dbReference type="InterPro" id="IPR043128">
    <property type="entry name" value="Rev_trsase/Diguanyl_cyclase"/>
</dbReference>
<dbReference type="SUPFAM" id="SSF109604">
    <property type="entry name" value="HD-domain/PDEase-like"/>
    <property type="match status" value="1"/>
</dbReference>
<dbReference type="NCBIfam" id="TIGR00254">
    <property type="entry name" value="GGDEF"/>
    <property type="match status" value="1"/>
</dbReference>
<protein>
    <submittedName>
        <fullName evidence="4">Diguanylate cyclase</fullName>
        <ecNumber evidence="4">2.7.7.65</ecNumber>
    </submittedName>
</protein>
<dbReference type="EC" id="2.7.7.65" evidence="4"/>
<dbReference type="CDD" id="cd00130">
    <property type="entry name" value="PAS"/>
    <property type="match status" value="1"/>
</dbReference>
<evidence type="ECO:0000259" key="3">
    <source>
        <dbReference type="PROSITE" id="PS51832"/>
    </source>
</evidence>
<proteinExistence type="predicted"/>
<dbReference type="SUPFAM" id="SSF55073">
    <property type="entry name" value="Nucleotide cyclase"/>
    <property type="match status" value="2"/>
</dbReference>
<dbReference type="PANTHER" id="PTHR43155:SF2">
    <property type="entry name" value="CYCLIC DI-GMP PHOSPHODIESTERASE PA4108"/>
    <property type="match status" value="1"/>
</dbReference>